<comment type="caution">
    <text evidence="5">The sequence shown here is derived from an EMBL/GenBank/DDBJ whole genome shotgun (WGS) entry which is preliminary data.</text>
</comment>
<dbReference type="PANTHER" id="PTHR46268:SF27">
    <property type="entry name" value="UNIVERSAL STRESS PROTEIN RV2623"/>
    <property type="match status" value="1"/>
</dbReference>
<dbReference type="OrthoDB" id="3174546at2"/>
<dbReference type="AlphaFoldDB" id="A0A1X0JLW8"/>
<keyword evidence="6" id="KW-1185">Reference proteome</keyword>
<evidence type="ECO:0000313" key="5">
    <source>
        <dbReference type="EMBL" id="ORB63883.1"/>
    </source>
</evidence>
<dbReference type="SUPFAM" id="SSF52402">
    <property type="entry name" value="Adenine nucleotide alpha hydrolases-like"/>
    <property type="match status" value="2"/>
</dbReference>
<dbReference type="PANTHER" id="PTHR46268">
    <property type="entry name" value="STRESS RESPONSE PROTEIN NHAX"/>
    <property type="match status" value="1"/>
</dbReference>
<evidence type="ECO:0000256" key="2">
    <source>
        <dbReference type="ARBA" id="ARBA00022741"/>
    </source>
</evidence>
<dbReference type="EMBL" id="MVIM01000009">
    <property type="protein sequence ID" value="ORB63883.1"/>
    <property type="molecule type" value="Genomic_DNA"/>
</dbReference>
<dbReference type="PRINTS" id="PR01438">
    <property type="entry name" value="UNVRSLSTRESS"/>
</dbReference>
<sequence length="294" mass="31384">MSQGKAKYGILVGVDGSPESEAAIRWATEEAVLHDQPLTLMHAIPPVRVSWPVAYLETSFVESQEASAREVIEKAQKIVQASARESQPPPVLTETRHTDAPSALVIGSRDAYMTVVGSRGMGALGRAFLGSVSSGLVHHGHGPVAIIHADDGKGSDGNSPVLLGIDGSPSSEDATALAFDEASRRGVDLVALHAWSDVGVLPILGMDWRRYEDEGHEILGERLAGWQEQYPDVRIQRRIVCDQPARWLVDESQKAQLVVIGSHGRGGFSGMMLGSVGAKVAQASHAPVIVVRSR</sequence>
<evidence type="ECO:0000256" key="3">
    <source>
        <dbReference type="ARBA" id="ARBA00022840"/>
    </source>
</evidence>
<dbReference type="RefSeq" id="WP_083126870.1">
    <property type="nucleotide sequence ID" value="NZ_MVIM01000009.1"/>
</dbReference>
<evidence type="ECO:0000313" key="6">
    <source>
        <dbReference type="Proteomes" id="UP000192411"/>
    </source>
</evidence>
<keyword evidence="2" id="KW-0547">Nucleotide-binding</keyword>
<comment type="similarity">
    <text evidence="1">Belongs to the universal stress protein A family.</text>
</comment>
<dbReference type="STRING" id="75922.BST47_17775"/>
<evidence type="ECO:0000256" key="1">
    <source>
        <dbReference type="ARBA" id="ARBA00008791"/>
    </source>
</evidence>
<organism evidence="5 6">
    <name type="scientific">Mycolicibacterium tusciae</name>
    <dbReference type="NCBI Taxonomy" id="75922"/>
    <lineage>
        <taxon>Bacteria</taxon>
        <taxon>Bacillati</taxon>
        <taxon>Actinomycetota</taxon>
        <taxon>Actinomycetes</taxon>
        <taxon>Mycobacteriales</taxon>
        <taxon>Mycobacteriaceae</taxon>
        <taxon>Mycolicibacterium</taxon>
    </lineage>
</organism>
<dbReference type="InterPro" id="IPR014729">
    <property type="entry name" value="Rossmann-like_a/b/a_fold"/>
</dbReference>
<accession>A0A1X0JLW8</accession>
<reference evidence="5 6" key="1">
    <citation type="submission" date="2017-02" db="EMBL/GenBank/DDBJ databases">
        <title>The new phylogeny of genus Mycobacterium.</title>
        <authorList>
            <person name="Tortoli E."/>
            <person name="Trovato A."/>
            <person name="Cirillo D.M."/>
        </authorList>
    </citation>
    <scope>NUCLEOTIDE SEQUENCE [LARGE SCALE GENOMIC DNA]</scope>
    <source>
        <strain evidence="5 6">DSM 44338</strain>
    </source>
</reference>
<dbReference type="GO" id="GO:0005524">
    <property type="term" value="F:ATP binding"/>
    <property type="evidence" value="ECO:0007669"/>
    <property type="project" value="UniProtKB-KW"/>
</dbReference>
<keyword evidence="3" id="KW-0067">ATP-binding</keyword>
<dbReference type="Pfam" id="PF00582">
    <property type="entry name" value="Usp"/>
    <property type="match status" value="2"/>
</dbReference>
<feature type="domain" description="UspA" evidence="4">
    <location>
        <begin position="10"/>
        <end position="148"/>
    </location>
</feature>
<name>A0A1X0JLW8_9MYCO</name>
<proteinExistence type="inferred from homology"/>
<dbReference type="InterPro" id="IPR006016">
    <property type="entry name" value="UspA"/>
</dbReference>
<dbReference type="CDD" id="cd23944">
    <property type="entry name" value="USP_Rv2623_repeat1"/>
    <property type="match status" value="1"/>
</dbReference>
<evidence type="ECO:0000259" key="4">
    <source>
        <dbReference type="Pfam" id="PF00582"/>
    </source>
</evidence>
<feature type="domain" description="UspA" evidence="4">
    <location>
        <begin position="160"/>
        <end position="292"/>
    </location>
</feature>
<dbReference type="InterPro" id="IPR006015">
    <property type="entry name" value="Universal_stress_UspA"/>
</dbReference>
<gene>
    <name evidence="5" type="ORF">BST47_17775</name>
</gene>
<dbReference type="Gene3D" id="3.40.50.620">
    <property type="entry name" value="HUPs"/>
    <property type="match status" value="2"/>
</dbReference>
<dbReference type="Proteomes" id="UP000192411">
    <property type="component" value="Unassembled WGS sequence"/>
</dbReference>
<protein>
    <submittedName>
        <fullName evidence="5">Universal stress protein</fullName>
    </submittedName>
</protein>